<dbReference type="PIRSF" id="PIRSF000239">
    <property type="entry name" value="AHPC"/>
    <property type="match status" value="1"/>
</dbReference>
<dbReference type="InterPro" id="IPR000866">
    <property type="entry name" value="AhpC/TSA"/>
</dbReference>
<evidence type="ECO:0000313" key="11">
    <source>
        <dbReference type="Proteomes" id="UP001158576"/>
    </source>
</evidence>
<dbReference type="InterPro" id="IPR036249">
    <property type="entry name" value="Thioredoxin-like_sf"/>
</dbReference>
<evidence type="ECO:0000256" key="5">
    <source>
        <dbReference type="ARBA" id="ARBA00023002"/>
    </source>
</evidence>
<comment type="function">
    <text evidence="8">Thiol-specific peroxidase that catalyzes the reduction of hydrogen peroxide and organic hydroperoxides to water and alcohols, respectively.</text>
</comment>
<comment type="catalytic activity">
    <reaction evidence="7">
        <text>a hydroperoxide + [thioredoxin]-dithiol = an alcohol + [thioredoxin]-disulfide + H2O</text>
        <dbReference type="Rhea" id="RHEA:62620"/>
        <dbReference type="Rhea" id="RHEA-COMP:10698"/>
        <dbReference type="Rhea" id="RHEA-COMP:10700"/>
        <dbReference type="ChEBI" id="CHEBI:15377"/>
        <dbReference type="ChEBI" id="CHEBI:29950"/>
        <dbReference type="ChEBI" id="CHEBI:30879"/>
        <dbReference type="ChEBI" id="CHEBI:35924"/>
        <dbReference type="ChEBI" id="CHEBI:50058"/>
        <dbReference type="EC" id="1.11.1.24"/>
    </reaction>
</comment>
<dbReference type="CDD" id="cd03015">
    <property type="entry name" value="PRX_Typ2cys"/>
    <property type="match status" value="1"/>
</dbReference>
<dbReference type="Pfam" id="PF00578">
    <property type="entry name" value="AhpC-TSA"/>
    <property type="match status" value="1"/>
</dbReference>
<name>A0ABN7SIB4_OIKDI</name>
<accession>A0ABN7SIB4</accession>
<evidence type="ECO:0000256" key="2">
    <source>
        <dbReference type="ARBA" id="ARBA00013017"/>
    </source>
</evidence>
<evidence type="ECO:0000256" key="4">
    <source>
        <dbReference type="ARBA" id="ARBA00022862"/>
    </source>
</evidence>
<dbReference type="EMBL" id="OU015569">
    <property type="protein sequence ID" value="CAG5098708.1"/>
    <property type="molecule type" value="Genomic_DNA"/>
</dbReference>
<keyword evidence="6 8" id="KW-0676">Redox-active center</keyword>
<comment type="similarity">
    <text evidence="1">Belongs to the peroxiredoxin family. AhpC/Prx1 subfamily.</text>
</comment>
<protein>
    <recommendedName>
        <fullName evidence="2">thioredoxin-dependent peroxiredoxin</fullName>
        <ecNumber evidence="2">1.11.1.24</ecNumber>
    </recommendedName>
</protein>
<evidence type="ECO:0000313" key="10">
    <source>
        <dbReference type="EMBL" id="CAG5098708.1"/>
    </source>
</evidence>
<evidence type="ECO:0000259" key="9">
    <source>
        <dbReference type="PROSITE" id="PS51352"/>
    </source>
</evidence>
<dbReference type="EC" id="1.11.1.24" evidence="2"/>
<reference evidence="10 11" key="1">
    <citation type="submission" date="2021-04" db="EMBL/GenBank/DDBJ databases">
        <authorList>
            <person name="Bliznina A."/>
        </authorList>
    </citation>
    <scope>NUCLEOTIDE SEQUENCE [LARGE SCALE GENOMIC DNA]</scope>
</reference>
<dbReference type="SUPFAM" id="SSF52833">
    <property type="entry name" value="Thioredoxin-like"/>
    <property type="match status" value="1"/>
</dbReference>
<proteinExistence type="inferred from homology"/>
<keyword evidence="11" id="KW-1185">Reference proteome</keyword>
<evidence type="ECO:0000256" key="8">
    <source>
        <dbReference type="PIRNR" id="PIRNR000239"/>
    </source>
</evidence>
<evidence type="ECO:0000256" key="7">
    <source>
        <dbReference type="ARBA" id="ARBA00049091"/>
    </source>
</evidence>
<dbReference type="PANTHER" id="PTHR10681">
    <property type="entry name" value="THIOREDOXIN PEROXIDASE"/>
    <property type="match status" value="1"/>
</dbReference>
<evidence type="ECO:0000256" key="6">
    <source>
        <dbReference type="ARBA" id="ARBA00023284"/>
    </source>
</evidence>
<organism evidence="10 11">
    <name type="scientific">Oikopleura dioica</name>
    <name type="common">Tunicate</name>
    <dbReference type="NCBI Taxonomy" id="34765"/>
    <lineage>
        <taxon>Eukaryota</taxon>
        <taxon>Metazoa</taxon>
        <taxon>Chordata</taxon>
        <taxon>Tunicata</taxon>
        <taxon>Appendicularia</taxon>
        <taxon>Copelata</taxon>
        <taxon>Oikopleuridae</taxon>
        <taxon>Oikopleura</taxon>
    </lineage>
</organism>
<dbReference type="Gene3D" id="3.40.30.10">
    <property type="entry name" value="Glutaredoxin"/>
    <property type="match status" value="1"/>
</dbReference>
<dbReference type="PROSITE" id="PS51352">
    <property type="entry name" value="THIOREDOXIN_2"/>
    <property type="match status" value="1"/>
</dbReference>
<feature type="domain" description="Thioredoxin" evidence="9">
    <location>
        <begin position="16"/>
        <end position="177"/>
    </location>
</feature>
<dbReference type="InterPro" id="IPR019479">
    <property type="entry name" value="Peroxiredoxin_C"/>
</dbReference>
<dbReference type="InterPro" id="IPR024706">
    <property type="entry name" value="Peroxiredoxin_AhpC-typ"/>
</dbReference>
<evidence type="ECO:0000256" key="3">
    <source>
        <dbReference type="ARBA" id="ARBA00022559"/>
    </source>
</evidence>
<dbReference type="InterPro" id="IPR050217">
    <property type="entry name" value="Peroxiredoxin"/>
</dbReference>
<gene>
    <name evidence="10" type="ORF">OKIOD_LOCUS7462</name>
</gene>
<dbReference type="Proteomes" id="UP001158576">
    <property type="component" value="Chromosome XSR"/>
</dbReference>
<evidence type="ECO:0000256" key="1">
    <source>
        <dbReference type="ARBA" id="ARBA00009796"/>
    </source>
</evidence>
<sequence length="209" mass="22989">MFRQIGRHLARRAASAKVTQPAPAFSGQAVVNGAFQEISLEQYTSEGKWVLFFFYPLDFTFVCPTELIAFSDMVSEFAANNCQVIACSVDSHFSHLAWNNMPRNQGGLGGVEYPILADFSKQIAEDYGVLIDAAGGIATRGLFLIDPNGILRHSTVNDLPVGRSPEEALRVLQAFQFVEEHGEVCPANWKPGKKTINPAKAQDYFSTVE</sequence>
<dbReference type="Pfam" id="PF10417">
    <property type="entry name" value="1-cysPrx_C"/>
    <property type="match status" value="1"/>
</dbReference>
<keyword evidence="5 8" id="KW-0560">Oxidoreductase</keyword>
<dbReference type="PANTHER" id="PTHR10681:SF171">
    <property type="entry name" value="PEROXIREDOXIN 4"/>
    <property type="match status" value="1"/>
</dbReference>
<keyword evidence="4 8" id="KW-0049">Antioxidant</keyword>
<dbReference type="InterPro" id="IPR013766">
    <property type="entry name" value="Thioredoxin_domain"/>
</dbReference>
<keyword evidence="3 8" id="KW-0575">Peroxidase</keyword>